<evidence type="ECO:0000256" key="6">
    <source>
        <dbReference type="PIRSR" id="PIRSR000097-3"/>
    </source>
</evidence>
<dbReference type="PROSITE" id="PS00062">
    <property type="entry name" value="ALDOKETO_REDUCTASE_2"/>
    <property type="match status" value="1"/>
</dbReference>
<dbReference type="GO" id="GO:0016616">
    <property type="term" value="F:oxidoreductase activity, acting on the CH-OH group of donors, NAD or NADP as acceptor"/>
    <property type="evidence" value="ECO:0007669"/>
    <property type="project" value="UniProtKB-ARBA"/>
</dbReference>
<feature type="binding site" evidence="5">
    <location>
        <position position="108"/>
    </location>
    <ligand>
        <name>substrate</name>
    </ligand>
</feature>
<dbReference type="PROSITE" id="PS00798">
    <property type="entry name" value="ALDOKETO_REDUCTASE_1"/>
    <property type="match status" value="1"/>
</dbReference>
<evidence type="ECO:0000313" key="8">
    <source>
        <dbReference type="EMBL" id="AND80334.1"/>
    </source>
</evidence>
<feature type="domain" description="NADP-dependent oxidoreductase" evidence="7">
    <location>
        <begin position="16"/>
        <end position="265"/>
    </location>
</feature>
<evidence type="ECO:0000256" key="4">
    <source>
        <dbReference type="PIRSR" id="PIRSR000097-1"/>
    </source>
</evidence>
<dbReference type="PROSITE" id="PS00063">
    <property type="entry name" value="ALDOKETO_REDUCTASE_3"/>
    <property type="match status" value="1"/>
</dbReference>
<evidence type="ECO:0000259" key="7">
    <source>
        <dbReference type="Pfam" id="PF00248"/>
    </source>
</evidence>
<dbReference type="Proteomes" id="UP000077317">
    <property type="component" value="Chromosome"/>
</dbReference>
<dbReference type="PRINTS" id="PR00069">
    <property type="entry name" value="ALDKETRDTASE"/>
</dbReference>
<organism evidence="8 9">
    <name type="scientific">Streptococcus pantholopis</name>
    <dbReference type="NCBI Taxonomy" id="1811193"/>
    <lineage>
        <taxon>Bacteria</taxon>
        <taxon>Bacillati</taxon>
        <taxon>Bacillota</taxon>
        <taxon>Bacilli</taxon>
        <taxon>Lactobacillales</taxon>
        <taxon>Streptococcaceae</taxon>
        <taxon>Streptococcus</taxon>
    </lineage>
</organism>
<dbReference type="PIRSF" id="PIRSF000097">
    <property type="entry name" value="AKR"/>
    <property type="match status" value="1"/>
</dbReference>
<keyword evidence="3" id="KW-0560">Oxidoreductase</keyword>
<name>A0A172QA46_9STRE</name>
<dbReference type="PANTHER" id="PTHR43827">
    <property type="entry name" value="2,5-DIKETO-D-GLUCONIC ACID REDUCTASE"/>
    <property type="match status" value="1"/>
</dbReference>
<dbReference type="InterPro" id="IPR020471">
    <property type="entry name" value="AKR"/>
</dbReference>
<reference evidence="8 9" key="1">
    <citation type="journal article" date="2016" name="Int. J. Syst. Evol. Microbiol.">
        <title>Streptococcuspantholopis sp. nov., isolated from faeces of the Tibetan antelope (Pantholops hodgsonii).</title>
        <authorList>
            <person name="Bai X."/>
            <person name="Xiong Y."/>
            <person name="Lu S."/>
            <person name="Jin D."/>
            <person name="Lai X."/>
            <person name="Yang J."/>
            <person name="Niu L."/>
            <person name="Hu S."/>
            <person name="Meng X."/>
            <person name="Pu J."/>
            <person name="Ye C."/>
            <person name="Xu J."/>
        </authorList>
    </citation>
    <scope>NUCLEOTIDE SEQUENCE [LARGE SCALE GENOMIC DNA]</scope>
    <source>
        <strain evidence="8 9">TA 26</strain>
    </source>
</reference>
<dbReference type="PANTHER" id="PTHR43827:SF3">
    <property type="entry name" value="NADP-DEPENDENT OXIDOREDUCTASE DOMAIN-CONTAINING PROTEIN"/>
    <property type="match status" value="1"/>
</dbReference>
<proteinExistence type="inferred from homology"/>
<keyword evidence="9" id="KW-1185">Reference proteome</keyword>
<dbReference type="Pfam" id="PF00248">
    <property type="entry name" value="Aldo_ket_red"/>
    <property type="match status" value="1"/>
</dbReference>
<dbReference type="RefSeq" id="WP_067064888.1">
    <property type="nucleotide sequence ID" value="NZ_CP014699.1"/>
</dbReference>
<gene>
    <name evidence="8" type="ORF">A0O21_10325</name>
</gene>
<dbReference type="InterPro" id="IPR023210">
    <property type="entry name" value="NADP_OxRdtase_dom"/>
</dbReference>
<evidence type="ECO:0000313" key="9">
    <source>
        <dbReference type="Proteomes" id="UP000077317"/>
    </source>
</evidence>
<accession>A0A172QA46</accession>
<keyword evidence="2" id="KW-0521">NADP</keyword>
<dbReference type="OrthoDB" id="9804790at2"/>
<dbReference type="FunFam" id="3.20.20.100:FF:000015">
    <property type="entry name" value="Oxidoreductase, aldo/keto reductase family"/>
    <property type="match status" value="1"/>
</dbReference>
<dbReference type="Gene3D" id="3.20.20.100">
    <property type="entry name" value="NADP-dependent oxidoreductase domain"/>
    <property type="match status" value="1"/>
</dbReference>
<evidence type="ECO:0000256" key="2">
    <source>
        <dbReference type="ARBA" id="ARBA00022857"/>
    </source>
</evidence>
<feature type="active site" description="Proton donor" evidence="4">
    <location>
        <position position="50"/>
    </location>
</feature>
<dbReference type="InterPro" id="IPR018170">
    <property type="entry name" value="Aldo/ket_reductase_CS"/>
</dbReference>
<comment type="similarity">
    <text evidence="1">Belongs to the aldo/keto reductase family.</text>
</comment>
<evidence type="ECO:0000256" key="5">
    <source>
        <dbReference type="PIRSR" id="PIRSR000097-2"/>
    </source>
</evidence>
<dbReference type="InterPro" id="IPR036812">
    <property type="entry name" value="NAD(P)_OxRdtase_dom_sf"/>
</dbReference>
<evidence type="ECO:0000256" key="3">
    <source>
        <dbReference type="ARBA" id="ARBA00023002"/>
    </source>
</evidence>
<feature type="site" description="Lowers pKa of active site Tyr" evidence="6">
    <location>
        <position position="75"/>
    </location>
</feature>
<dbReference type="CDD" id="cd19071">
    <property type="entry name" value="AKR_AKR1-5-like"/>
    <property type="match status" value="1"/>
</dbReference>
<dbReference type="STRING" id="1811193.A0O21_10325"/>
<dbReference type="AlphaFoldDB" id="A0A172QA46"/>
<dbReference type="SUPFAM" id="SSF51430">
    <property type="entry name" value="NAD(P)-linked oxidoreductase"/>
    <property type="match status" value="1"/>
</dbReference>
<evidence type="ECO:0000256" key="1">
    <source>
        <dbReference type="ARBA" id="ARBA00007905"/>
    </source>
</evidence>
<protein>
    <submittedName>
        <fullName evidence="8">2,5-diketo-D-gluconic acid reductase</fullName>
    </submittedName>
</protein>
<reference evidence="9" key="2">
    <citation type="submission" date="2016-03" db="EMBL/GenBank/DDBJ databases">
        <title>Streptococcus antelopensis sp. nov., isolated from the feces of the Tibetan antelope (Pantholops hodgsonii) in Hoh Xil National Nature Reserve, Qinghai, China.</title>
        <authorList>
            <person name="Bai X."/>
        </authorList>
    </citation>
    <scope>NUCLEOTIDE SEQUENCE [LARGE SCALE GENOMIC DNA]</scope>
    <source>
        <strain evidence="9">TA 26</strain>
    </source>
</reference>
<dbReference type="EMBL" id="CP014699">
    <property type="protein sequence ID" value="AND80334.1"/>
    <property type="molecule type" value="Genomic_DNA"/>
</dbReference>
<sequence length="279" mass="31207">MVKVYKMNDGLSIPAVGFGTFKAADGEEAYQSTLAALKAGYRHIDTAAIYRNEESVGRAIKDSGIPREELFVTTKLWNDSHSYEAAKEALATSLEKLQLDYVDLYLIHWPNPKAIRDHWEEGNAEAWRYMEDAQQAGLIRSIGVSNFLVHHLEALAKTARVTPAVNQIRLAPGCYQEEVVNYCREHKIVIEAWGPLGQGELFTNTEMQVLANKYGKTIAQLALAWSVYEGFLPLPKSVHQDRIKENLNFDDIKLSAEDAEQIKQLAGATPAPDPDSKDF</sequence>
<dbReference type="KEGG" id="spat:A0O21_10325"/>